<dbReference type="CDD" id="cd06225">
    <property type="entry name" value="HAMP"/>
    <property type="match status" value="1"/>
</dbReference>
<comment type="subcellular location">
    <subcellularLocation>
        <location evidence="2">Membrane</location>
    </subcellularLocation>
</comment>
<dbReference type="Pfam" id="PF02518">
    <property type="entry name" value="HATPase_c"/>
    <property type="match status" value="1"/>
</dbReference>
<evidence type="ECO:0000256" key="5">
    <source>
        <dbReference type="ARBA" id="ARBA00022679"/>
    </source>
</evidence>
<dbReference type="SMART" id="SM00304">
    <property type="entry name" value="HAMP"/>
    <property type="match status" value="1"/>
</dbReference>
<keyword evidence="6" id="KW-0812">Transmembrane</keyword>
<keyword evidence="10" id="KW-0472">Membrane</keyword>
<dbReference type="Proteomes" id="UP000540989">
    <property type="component" value="Unassembled WGS sequence"/>
</dbReference>
<dbReference type="InterPro" id="IPR003661">
    <property type="entry name" value="HisK_dim/P_dom"/>
</dbReference>
<accession>A0A7W8E1X8</accession>
<evidence type="ECO:0000256" key="3">
    <source>
        <dbReference type="ARBA" id="ARBA00012438"/>
    </source>
</evidence>
<keyword evidence="5" id="KW-0808">Transferase</keyword>
<dbReference type="InterPro" id="IPR050428">
    <property type="entry name" value="TCS_sensor_his_kinase"/>
</dbReference>
<comment type="catalytic activity">
    <reaction evidence="1">
        <text>ATP + protein L-histidine = ADP + protein N-phospho-L-histidine.</text>
        <dbReference type="EC" id="2.7.13.3"/>
    </reaction>
</comment>
<dbReference type="EC" id="2.7.13.3" evidence="3"/>
<dbReference type="Gene3D" id="3.30.565.10">
    <property type="entry name" value="Histidine kinase-like ATPase, C-terminal domain"/>
    <property type="match status" value="1"/>
</dbReference>
<dbReference type="GO" id="GO:0005886">
    <property type="term" value="C:plasma membrane"/>
    <property type="evidence" value="ECO:0007669"/>
    <property type="project" value="TreeGrafter"/>
</dbReference>
<protein>
    <recommendedName>
        <fullName evidence="3">histidine kinase</fullName>
        <ecNumber evidence="3">2.7.13.3</ecNumber>
    </recommendedName>
</protein>
<evidence type="ECO:0000259" key="11">
    <source>
        <dbReference type="PROSITE" id="PS50109"/>
    </source>
</evidence>
<dbReference type="PANTHER" id="PTHR45436">
    <property type="entry name" value="SENSOR HISTIDINE KINASE YKOH"/>
    <property type="match status" value="1"/>
</dbReference>
<dbReference type="GO" id="GO:0000155">
    <property type="term" value="F:phosphorelay sensor kinase activity"/>
    <property type="evidence" value="ECO:0007669"/>
    <property type="project" value="InterPro"/>
</dbReference>
<dbReference type="EMBL" id="JACHIP010000001">
    <property type="protein sequence ID" value="MBB5055594.1"/>
    <property type="molecule type" value="Genomic_DNA"/>
</dbReference>
<dbReference type="Pfam" id="PF00672">
    <property type="entry name" value="HAMP"/>
    <property type="match status" value="1"/>
</dbReference>
<dbReference type="InterPro" id="IPR036890">
    <property type="entry name" value="HATPase_C_sf"/>
</dbReference>
<keyword evidence="4" id="KW-0597">Phosphoprotein</keyword>
<dbReference type="FunFam" id="3.30.565.10:FF:000006">
    <property type="entry name" value="Sensor histidine kinase WalK"/>
    <property type="match status" value="1"/>
</dbReference>
<dbReference type="PRINTS" id="PR00344">
    <property type="entry name" value="BCTRLSENSOR"/>
</dbReference>
<evidence type="ECO:0000313" key="13">
    <source>
        <dbReference type="EMBL" id="MBB5055594.1"/>
    </source>
</evidence>
<dbReference type="Pfam" id="PF00512">
    <property type="entry name" value="HisKA"/>
    <property type="match status" value="1"/>
</dbReference>
<dbReference type="RefSeq" id="WP_184213369.1">
    <property type="nucleotide sequence ID" value="NZ_JACHIP010000001.1"/>
</dbReference>
<dbReference type="InterPro" id="IPR003660">
    <property type="entry name" value="HAMP_dom"/>
</dbReference>
<evidence type="ECO:0000256" key="1">
    <source>
        <dbReference type="ARBA" id="ARBA00000085"/>
    </source>
</evidence>
<comment type="caution">
    <text evidence="13">The sequence shown here is derived from an EMBL/GenBank/DDBJ whole genome shotgun (WGS) entry which is preliminary data.</text>
</comment>
<feature type="domain" description="Histidine kinase" evidence="11">
    <location>
        <begin position="215"/>
        <end position="432"/>
    </location>
</feature>
<dbReference type="PANTHER" id="PTHR45436:SF5">
    <property type="entry name" value="SENSOR HISTIDINE KINASE TRCS"/>
    <property type="match status" value="1"/>
</dbReference>
<dbReference type="PROSITE" id="PS50109">
    <property type="entry name" value="HIS_KIN"/>
    <property type="match status" value="1"/>
</dbReference>
<dbReference type="Gene3D" id="1.10.287.130">
    <property type="match status" value="1"/>
</dbReference>
<evidence type="ECO:0000313" key="14">
    <source>
        <dbReference type="Proteomes" id="UP000540989"/>
    </source>
</evidence>
<reference evidence="13 14" key="1">
    <citation type="submission" date="2020-08" db="EMBL/GenBank/DDBJ databases">
        <title>Genomic Encyclopedia of Type Strains, Phase IV (KMG-V): Genome sequencing to study the core and pangenomes of soil and plant-associated prokaryotes.</title>
        <authorList>
            <person name="Whitman W."/>
        </authorList>
    </citation>
    <scope>NUCLEOTIDE SEQUENCE [LARGE SCALE GENOMIC DNA]</scope>
    <source>
        <strain evidence="13 14">M8UP14</strain>
    </source>
</reference>
<dbReference type="CDD" id="cd00075">
    <property type="entry name" value="HATPase"/>
    <property type="match status" value="1"/>
</dbReference>
<dbReference type="InterPro" id="IPR036097">
    <property type="entry name" value="HisK_dim/P_sf"/>
</dbReference>
<dbReference type="SMART" id="SM00388">
    <property type="entry name" value="HisKA"/>
    <property type="match status" value="1"/>
</dbReference>
<keyword evidence="14" id="KW-1185">Reference proteome</keyword>
<gene>
    <name evidence="13" type="ORF">HDF16_000263</name>
</gene>
<organism evidence="13 14">
    <name type="scientific">Granulicella aggregans</name>
    <dbReference type="NCBI Taxonomy" id="474949"/>
    <lineage>
        <taxon>Bacteria</taxon>
        <taxon>Pseudomonadati</taxon>
        <taxon>Acidobacteriota</taxon>
        <taxon>Terriglobia</taxon>
        <taxon>Terriglobales</taxon>
        <taxon>Acidobacteriaceae</taxon>
        <taxon>Granulicella</taxon>
    </lineage>
</organism>
<evidence type="ECO:0000256" key="9">
    <source>
        <dbReference type="ARBA" id="ARBA00023012"/>
    </source>
</evidence>
<dbReference type="PROSITE" id="PS50885">
    <property type="entry name" value="HAMP"/>
    <property type="match status" value="1"/>
</dbReference>
<dbReference type="InterPro" id="IPR004358">
    <property type="entry name" value="Sig_transdc_His_kin-like_C"/>
</dbReference>
<keyword evidence="8" id="KW-1133">Transmembrane helix</keyword>
<dbReference type="AlphaFoldDB" id="A0A7W8E1X8"/>
<evidence type="ECO:0000259" key="12">
    <source>
        <dbReference type="PROSITE" id="PS50885"/>
    </source>
</evidence>
<evidence type="ECO:0000256" key="10">
    <source>
        <dbReference type="ARBA" id="ARBA00023136"/>
    </source>
</evidence>
<sequence>MWFVLAGSLLAWKDRTLGMRASRVEALLSSLPDQRIDMLNLRLDELVGILPEGQLIQIFNKDGKLLFPMAASPATEVLGSTPCALPYMHTIRVGKDEYRQLCHPVAYGGAPAYLGASSTMLEDKILLDTFTSALCKMIPVILLVSGVGGYWLGRRALRPINSLITEAQNISTSDLSRRLPVPAANDELRQLAIEWNSLLARIQTTLSRITQFTADASHELRSPIAYIRTTAEYSLANPGLDGETREALLEIVDETRSTSDLLDNLLTLARADADYVFVEADECDVEPAIQEVCARFEPLARDKQQNLHWEIAEDVGPVLRMNAFHLRRLLTILLDNAIKFTGAGGNIVVRYDTTAGARLQVADDGIGIAAGDLPKVFDRFYRVDAARSDTRDGVGLGLSIAKWIAELYLGTLTIESQANKGTVVTFHLPSFDPGVPSRHTARK</sequence>
<keyword evidence="7 13" id="KW-0418">Kinase</keyword>
<dbReference type="SUPFAM" id="SSF158472">
    <property type="entry name" value="HAMP domain-like"/>
    <property type="match status" value="1"/>
</dbReference>
<dbReference type="InterPro" id="IPR003594">
    <property type="entry name" value="HATPase_dom"/>
</dbReference>
<evidence type="ECO:0000256" key="4">
    <source>
        <dbReference type="ARBA" id="ARBA00022553"/>
    </source>
</evidence>
<evidence type="ECO:0000256" key="2">
    <source>
        <dbReference type="ARBA" id="ARBA00004370"/>
    </source>
</evidence>
<dbReference type="SUPFAM" id="SSF55874">
    <property type="entry name" value="ATPase domain of HSP90 chaperone/DNA topoisomerase II/histidine kinase"/>
    <property type="match status" value="1"/>
</dbReference>
<evidence type="ECO:0000256" key="8">
    <source>
        <dbReference type="ARBA" id="ARBA00022989"/>
    </source>
</evidence>
<evidence type="ECO:0000256" key="6">
    <source>
        <dbReference type="ARBA" id="ARBA00022692"/>
    </source>
</evidence>
<dbReference type="InterPro" id="IPR005467">
    <property type="entry name" value="His_kinase_dom"/>
</dbReference>
<dbReference type="Gene3D" id="6.10.340.10">
    <property type="match status" value="1"/>
</dbReference>
<dbReference type="CDD" id="cd00082">
    <property type="entry name" value="HisKA"/>
    <property type="match status" value="1"/>
</dbReference>
<proteinExistence type="predicted"/>
<keyword evidence="9" id="KW-0902">Two-component regulatory system</keyword>
<evidence type="ECO:0000256" key="7">
    <source>
        <dbReference type="ARBA" id="ARBA00022777"/>
    </source>
</evidence>
<feature type="domain" description="HAMP" evidence="12">
    <location>
        <begin position="154"/>
        <end position="207"/>
    </location>
</feature>
<name>A0A7W8E1X8_9BACT</name>
<dbReference type="SUPFAM" id="SSF47384">
    <property type="entry name" value="Homodimeric domain of signal transducing histidine kinase"/>
    <property type="match status" value="1"/>
</dbReference>
<dbReference type="SMART" id="SM00387">
    <property type="entry name" value="HATPase_c"/>
    <property type="match status" value="1"/>
</dbReference>